<name>A0A5C7AJE9_9BACT</name>
<feature type="transmembrane region" description="Helical" evidence="1">
    <location>
        <begin position="67"/>
        <end position="89"/>
    </location>
</feature>
<proteinExistence type="predicted"/>
<dbReference type="NCBIfam" id="TIGR03165">
    <property type="entry name" value="F1F0_chp_2"/>
    <property type="match status" value="1"/>
</dbReference>
<sequence length="104" mass="11675">MNETVSMIVALVTGIVLGVFFFGGLWFTVKKAVVSKIPALWIFLSFILRISITLLGFYIIGVKNWQHLLLCLLGFIASRFVVIHFTKALDAKQVHLKKEETHGA</sequence>
<evidence type="ECO:0000313" key="2">
    <source>
        <dbReference type="EMBL" id="TXE08718.1"/>
    </source>
</evidence>
<protein>
    <submittedName>
        <fullName evidence="2">ATP synthase subunit I</fullName>
    </submittedName>
</protein>
<organism evidence="2 3">
    <name type="scientific">Algoriphagus aquimarinus</name>
    <dbReference type="NCBI Taxonomy" id="237018"/>
    <lineage>
        <taxon>Bacteria</taxon>
        <taxon>Pseudomonadati</taxon>
        <taxon>Bacteroidota</taxon>
        <taxon>Cytophagia</taxon>
        <taxon>Cytophagales</taxon>
        <taxon>Cyclobacteriaceae</taxon>
        <taxon>Algoriphagus</taxon>
    </lineage>
</organism>
<gene>
    <name evidence="2" type="ORF">ESV85_14225</name>
</gene>
<feature type="transmembrane region" description="Helical" evidence="1">
    <location>
        <begin position="6"/>
        <end position="27"/>
    </location>
</feature>
<dbReference type="Proteomes" id="UP000321935">
    <property type="component" value="Unassembled WGS sequence"/>
</dbReference>
<dbReference type="RefSeq" id="WP_146918671.1">
    <property type="nucleotide sequence ID" value="NZ_VORW01000010.1"/>
</dbReference>
<feature type="transmembrane region" description="Helical" evidence="1">
    <location>
        <begin position="39"/>
        <end position="61"/>
    </location>
</feature>
<keyword evidence="1" id="KW-0812">Transmembrane</keyword>
<keyword evidence="1" id="KW-1133">Transmembrane helix</keyword>
<dbReference type="EMBL" id="VORW01000010">
    <property type="protein sequence ID" value="TXE08718.1"/>
    <property type="molecule type" value="Genomic_DNA"/>
</dbReference>
<keyword evidence="1" id="KW-0472">Membrane</keyword>
<dbReference type="Pfam" id="PF12966">
    <property type="entry name" value="AtpR"/>
    <property type="match status" value="1"/>
</dbReference>
<comment type="caution">
    <text evidence="2">The sequence shown here is derived from an EMBL/GenBank/DDBJ whole genome shotgun (WGS) entry which is preliminary data.</text>
</comment>
<evidence type="ECO:0000313" key="3">
    <source>
        <dbReference type="Proteomes" id="UP000321935"/>
    </source>
</evidence>
<dbReference type="InterPro" id="IPR017581">
    <property type="entry name" value="AtpR-like"/>
</dbReference>
<reference evidence="2 3" key="1">
    <citation type="submission" date="2019-08" db="EMBL/GenBank/DDBJ databases">
        <title>Genomes sequence of Algoriphagus aquimarinus ACAM450.</title>
        <authorList>
            <person name="Bowman J.P."/>
        </authorList>
    </citation>
    <scope>NUCLEOTIDE SEQUENCE [LARGE SCALE GENOMIC DNA]</scope>
    <source>
        <strain evidence="2 3">ACAM 450</strain>
    </source>
</reference>
<evidence type="ECO:0000256" key="1">
    <source>
        <dbReference type="SAM" id="Phobius"/>
    </source>
</evidence>
<dbReference type="AlphaFoldDB" id="A0A5C7AJE9"/>
<accession>A0A5C7AJE9</accession>
<dbReference type="OrthoDB" id="467414at2"/>